<protein>
    <submittedName>
        <fullName evidence="3">PEP-CTERM sorting domain-containing protein</fullName>
    </submittedName>
</protein>
<dbReference type="Proteomes" id="UP000785613">
    <property type="component" value="Unassembled WGS sequence"/>
</dbReference>
<evidence type="ECO:0000313" key="3">
    <source>
        <dbReference type="EMBL" id="NHZ34706.1"/>
    </source>
</evidence>
<evidence type="ECO:0000256" key="1">
    <source>
        <dbReference type="SAM" id="SignalP"/>
    </source>
</evidence>
<reference evidence="3 4" key="1">
    <citation type="submission" date="2019-09" db="EMBL/GenBank/DDBJ databases">
        <title>Taxonomy of Antarctic Massilia spp.: description of Massilia rubra sp. nov., Massilia aquatica sp. nov., Massilia mucilaginosa sp. nov., Massilia frigida sp. nov. isolated from streams, lakes and regoliths.</title>
        <authorList>
            <person name="Holochova P."/>
            <person name="Sedlacek I."/>
            <person name="Kralova S."/>
            <person name="Maslanova I."/>
            <person name="Busse H.-J."/>
            <person name="Stankova E."/>
            <person name="Vrbovska V."/>
            <person name="Kovarovic V."/>
            <person name="Bartak M."/>
            <person name="Svec P."/>
            <person name="Pantucek R."/>
        </authorList>
    </citation>
    <scope>NUCLEOTIDE SEQUENCE [LARGE SCALE GENOMIC DNA]</scope>
    <source>
        <strain evidence="3 4">CCM 8692</strain>
    </source>
</reference>
<evidence type="ECO:0000259" key="2">
    <source>
        <dbReference type="Pfam" id="PF07589"/>
    </source>
</evidence>
<dbReference type="InterPro" id="IPR013424">
    <property type="entry name" value="Ice-binding_C"/>
</dbReference>
<feature type="domain" description="Ice-binding protein C-terminal" evidence="2">
    <location>
        <begin position="232"/>
        <end position="254"/>
    </location>
</feature>
<dbReference type="InterPro" id="IPR049804">
    <property type="entry name" value="Choice_anch_L"/>
</dbReference>
<dbReference type="RefSeq" id="WP_167225429.1">
    <property type="nucleotide sequence ID" value="NZ_VUYU01000008.1"/>
</dbReference>
<sequence length="257" mass="26032">MTFNLIRSVMSAAALILATSSAHALVVSNSTNATDLAKALGGTGVSISNASLVSATPTASGIFTKGGNIGFEQGVLLTTGVTSCAVGVNNGPGCSGAGTTTSLKFDFTSTTGNIFFNYVFASEEYNEYVGSKFNDLFELKLNGVNIALVPGNNGVVSINNVNAGINAGYYRDNGANTIATGYDGLTTVMTAKAFGLVGKNTFEFLIQDRGDTNLDSGVFIQGGTFAADPVGVPEPGSLALLGLGLAGLAVAKRKKAA</sequence>
<dbReference type="Pfam" id="PF07589">
    <property type="entry name" value="PEP-CTERM"/>
    <property type="match status" value="1"/>
</dbReference>
<name>A0ABX0LIR2_9BURK</name>
<organism evidence="3 4">
    <name type="scientific">Massilia rubra</name>
    <dbReference type="NCBI Taxonomy" id="2607910"/>
    <lineage>
        <taxon>Bacteria</taxon>
        <taxon>Pseudomonadati</taxon>
        <taxon>Pseudomonadota</taxon>
        <taxon>Betaproteobacteria</taxon>
        <taxon>Burkholderiales</taxon>
        <taxon>Oxalobacteraceae</taxon>
        <taxon>Telluria group</taxon>
        <taxon>Massilia</taxon>
    </lineage>
</organism>
<accession>A0ABX0LIR2</accession>
<comment type="caution">
    <text evidence="3">The sequence shown here is derived from an EMBL/GenBank/DDBJ whole genome shotgun (WGS) entry which is preliminary data.</text>
</comment>
<keyword evidence="1" id="KW-0732">Signal</keyword>
<proteinExistence type="predicted"/>
<dbReference type="EMBL" id="VUYU01000008">
    <property type="protein sequence ID" value="NHZ34706.1"/>
    <property type="molecule type" value="Genomic_DNA"/>
</dbReference>
<evidence type="ECO:0000313" key="4">
    <source>
        <dbReference type="Proteomes" id="UP000785613"/>
    </source>
</evidence>
<keyword evidence="4" id="KW-1185">Reference proteome</keyword>
<dbReference type="NCBIfam" id="TIGR02595">
    <property type="entry name" value="PEP_CTERM"/>
    <property type="match status" value="1"/>
</dbReference>
<gene>
    <name evidence="3" type="ORF">F0185_14045</name>
</gene>
<feature type="chain" id="PRO_5045971258" evidence="1">
    <location>
        <begin position="25"/>
        <end position="257"/>
    </location>
</feature>
<feature type="signal peptide" evidence="1">
    <location>
        <begin position="1"/>
        <end position="24"/>
    </location>
</feature>
<dbReference type="NCBIfam" id="NF038133">
    <property type="entry name" value="choice_anch_L"/>
    <property type="match status" value="1"/>
</dbReference>